<dbReference type="EMBL" id="ATBP01000370">
    <property type="protein sequence ID" value="ETR70791.1"/>
    <property type="molecule type" value="Genomic_DNA"/>
</dbReference>
<dbReference type="PANTHER" id="PTHR36700">
    <property type="entry name" value="CRISPR SYSTEM CMR SUBUNIT CMR4"/>
    <property type="match status" value="1"/>
</dbReference>
<comment type="caution">
    <text evidence="3">The sequence shown here is derived from an EMBL/GenBank/DDBJ whole genome shotgun (WGS) entry which is preliminary data.</text>
</comment>
<dbReference type="GO" id="GO:0051607">
    <property type="term" value="P:defense response to virus"/>
    <property type="evidence" value="ECO:0007669"/>
    <property type="project" value="UniProtKB-KW"/>
</dbReference>
<dbReference type="InterPro" id="IPR005537">
    <property type="entry name" value="RAMP_III_fam"/>
</dbReference>
<evidence type="ECO:0000259" key="2">
    <source>
        <dbReference type="Pfam" id="PF03787"/>
    </source>
</evidence>
<keyword evidence="1" id="KW-0051">Antiviral defense</keyword>
<evidence type="ECO:0000313" key="4">
    <source>
        <dbReference type="Proteomes" id="UP000189670"/>
    </source>
</evidence>
<proteinExistence type="predicted"/>
<evidence type="ECO:0000256" key="1">
    <source>
        <dbReference type="ARBA" id="ARBA00023118"/>
    </source>
</evidence>
<dbReference type="AlphaFoldDB" id="A0A1V1P7H6"/>
<organism evidence="3 4">
    <name type="scientific">Candidatus Magnetoglobus multicellularis str. Araruama</name>
    <dbReference type="NCBI Taxonomy" id="890399"/>
    <lineage>
        <taxon>Bacteria</taxon>
        <taxon>Pseudomonadati</taxon>
        <taxon>Thermodesulfobacteriota</taxon>
        <taxon>Desulfobacteria</taxon>
        <taxon>Desulfobacterales</taxon>
        <taxon>Desulfobacteraceae</taxon>
        <taxon>Candidatus Magnetoglobus</taxon>
    </lineage>
</organism>
<dbReference type="Pfam" id="PF03787">
    <property type="entry name" value="RAMPs"/>
    <property type="match status" value="1"/>
</dbReference>
<evidence type="ECO:0000313" key="3">
    <source>
        <dbReference type="EMBL" id="ETR70791.1"/>
    </source>
</evidence>
<dbReference type="PANTHER" id="PTHR36700:SF1">
    <property type="entry name" value="CRISPR SYSTEM CMR SUBUNIT CMR4"/>
    <property type="match status" value="1"/>
</dbReference>
<dbReference type="Proteomes" id="UP000189670">
    <property type="component" value="Unassembled WGS sequence"/>
</dbReference>
<feature type="domain" description="CRISPR type III-associated protein" evidence="2">
    <location>
        <begin position="9"/>
        <end position="326"/>
    </location>
</feature>
<gene>
    <name evidence="3" type="ORF">OMM_02986</name>
</gene>
<dbReference type="NCBIfam" id="TIGR02580">
    <property type="entry name" value="cas_RAMP_Cmr4"/>
    <property type="match status" value="1"/>
</dbReference>
<sequence length="343" mass="39493">MFKHNAYLIETITNTHVGAGDTNYGVIDNMIQRDSRSGFPIVHPSSIKGAVRDHFKQVLKESSTEIGIKDYTIEAVFGEEKKDWLIEKATHESCDPEDKEQIDFLLKNTPRQGLIKFFEACLLTIPLRSTKKVFHHATCPYLAIDYLENLKQFHVVNDACEIDMLIRFFIELRTQLSSKNKEFIVFSGAKPVIEDYENLIHMTSDKINALNDINDDMIRSLISKYFSPHQYQNYMNTFAVFHDDLFQHICTSGMPVIARNKLSDEGKSENLFYEEILPRRSVLWFMNGIYQFPETHFFYTQFEQVEKVLLNSNIQIGANASVGYGVTSIHKIKGGVSHEQAKN</sequence>
<name>A0A1V1P7H6_9BACT</name>
<dbReference type="InterPro" id="IPR013410">
    <property type="entry name" value="CRISPR-assoc_RAMP_Cmr4"/>
</dbReference>
<accession>A0A1V1P7H6</accession>
<protein>
    <submittedName>
        <fullName evidence="3">CRISPR-associated RAMP protein, Cmr4 family</fullName>
    </submittedName>
</protein>
<reference evidence="4" key="1">
    <citation type="submission" date="2012-11" db="EMBL/GenBank/DDBJ databases">
        <authorList>
            <person name="Lucero-Rivera Y.E."/>
            <person name="Tovar-Ramirez D."/>
        </authorList>
    </citation>
    <scope>NUCLEOTIDE SEQUENCE [LARGE SCALE GENOMIC DNA]</scope>
    <source>
        <strain evidence="4">Araruama</strain>
    </source>
</reference>